<gene>
    <name evidence="1" type="ORF">C7I84_01335</name>
</gene>
<dbReference type="GO" id="GO:0006355">
    <property type="term" value="P:regulation of DNA-templated transcription"/>
    <property type="evidence" value="ECO:0007669"/>
    <property type="project" value="InterPro"/>
</dbReference>
<keyword evidence="2" id="KW-1185">Reference proteome</keyword>
<organism evidence="1 2">
    <name type="scientific">Kumtagia ephedrae</name>
    <dbReference type="NCBI Taxonomy" id="2116701"/>
    <lineage>
        <taxon>Bacteria</taxon>
        <taxon>Pseudomonadati</taxon>
        <taxon>Pseudomonadota</taxon>
        <taxon>Alphaproteobacteria</taxon>
        <taxon>Hyphomicrobiales</taxon>
        <taxon>Phyllobacteriaceae</taxon>
        <taxon>Kumtagia</taxon>
    </lineage>
</organism>
<accession>A0A2P7STI2</accession>
<evidence type="ECO:0000313" key="2">
    <source>
        <dbReference type="Proteomes" id="UP000241229"/>
    </source>
</evidence>
<dbReference type="Proteomes" id="UP000241229">
    <property type="component" value="Unassembled WGS sequence"/>
</dbReference>
<dbReference type="SUPFAM" id="SSF47598">
    <property type="entry name" value="Ribbon-helix-helix"/>
    <property type="match status" value="1"/>
</dbReference>
<dbReference type="InterPro" id="IPR038296">
    <property type="entry name" value="ParD_sf"/>
</dbReference>
<comment type="caution">
    <text evidence="1">The sequence shown here is derived from an EMBL/GenBank/DDBJ whole genome shotgun (WGS) entry which is preliminary data.</text>
</comment>
<dbReference type="Gene3D" id="6.10.10.120">
    <property type="entry name" value="Antitoxin ParD1-like"/>
    <property type="match status" value="1"/>
</dbReference>
<reference evidence="1 2" key="1">
    <citation type="submission" date="2018-03" db="EMBL/GenBank/DDBJ databases">
        <title>The draft genome of Mesorhizobium sp. 6GN-30.</title>
        <authorList>
            <person name="Liu L."/>
            <person name="Li L."/>
            <person name="Wang T."/>
            <person name="Zhang X."/>
            <person name="Liang L."/>
        </authorList>
    </citation>
    <scope>NUCLEOTIDE SEQUENCE [LARGE SCALE GENOMIC DNA]</scope>
    <source>
        <strain evidence="1 2">6GN30</strain>
    </source>
</reference>
<proteinExistence type="predicted"/>
<sequence length="83" mass="9302">MTTVSVALPGKMKEYVDAQVEGGDFVDAGDYLRDLVRREQERRLEELRRVVAEARAGGVSSRTTDQIFAEAVEIAKARGIYRE</sequence>
<dbReference type="AlphaFoldDB" id="A0A2P7STI2"/>
<dbReference type="OrthoDB" id="9811310at2"/>
<protein>
    <submittedName>
        <fullName evidence="1">Type II toxin-antitoxin system ParD family antitoxin</fullName>
    </submittedName>
</protein>
<dbReference type="InterPro" id="IPR010985">
    <property type="entry name" value="Ribbon_hlx_hlx"/>
</dbReference>
<evidence type="ECO:0000313" key="1">
    <source>
        <dbReference type="EMBL" id="PSJ65793.1"/>
    </source>
</evidence>
<dbReference type="RefSeq" id="WP_106770335.1">
    <property type="nucleotide sequence ID" value="NZ_PXYK01000001.1"/>
</dbReference>
<name>A0A2P7STI2_9HYPH</name>
<dbReference type="EMBL" id="PXYK01000001">
    <property type="protein sequence ID" value="PSJ65793.1"/>
    <property type="molecule type" value="Genomic_DNA"/>
</dbReference>